<dbReference type="InterPro" id="IPR005135">
    <property type="entry name" value="Endo/exonuclease/phosphatase"/>
</dbReference>
<evidence type="ECO:0000259" key="1">
    <source>
        <dbReference type="Pfam" id="PF03372"/>
    </source>
</evidence>
<dbReference type="EMBL" id="JACHDO010000001">
    <property type="protein sequence ID" value="MBB5494757.1"/>
    <property type="molecule type" value="Genomic_DNA"/>
</dbReference>
<dbReference type="RefSeq" id="WP_184368700.1">
    <property type="nucleotide sequence ID" value="NZ_BAAAKM010000063.1"/>
</dbReference>
<dbReference type="SUPFAM" id="SSF56219">
    <property type="entry name" value="DNase I-like"/>
    <property type="match status" value="1"/>
</dbReference>
<organism evidence="2 3">
    <name type="scientific">Nocardiopsis metallicus</name>
    <dbReference type="NCBI Taxonomy" id="179819"/>
    <lineage>
        <taxon>Bacteria</taxon>
        <taxon>Bacillati</taxon>
        <taxon>Actinomycetota</taxon>
        <taxon>Actinomycetes</taxon>
        <taxon>Streptosporangiales</taxon>
        <taxon>Nocardiopsidaceae</taxon>
        <taxon>Nocardiopsis</taxon>
    </lineage>
</organism>
<keyword evidence="2" id="KW-0540">Nuclease</keyword>
<feature type="domain" description="Endonuclease/exonuclease/phosphatase" evidence="1">
    <location>
        <begin position="22"/>
        <end position="262"/>
    </location>
</feature>
<dbReference type="GO" id="GO:0004527">
    <property type="term" value="F:exonuclease activity"/>
    <property type="evidence" value="ECO:0007669"/>
    <property type="project" value="UniProtKB-KW"/>
</dbReference>
<protein>
    <submittedName>
        <fullName evidence="2">Exonuclease III</fullName>
    </submittedName>
</protein>
<reference evidence="2 3" key="1">
    <citation type="submission" date="2020-08" db="EMBL/GenBank/DDBJ databases">
        <title>Sequencing the genomes of 1000 actinobacteria strains.</title>
        <authorList>
            <person name="Klenk H.-P."/>
        </authorList>
    </citation>
    <scope>NUCLEOTIDE SEQUENCE [LARGE SCALE GENOMIC DNA]</scope>
    <source>
        <strain evidence="2 3">DSM 44598</strain>
    </source>
</reference>
<keyword evidence="3" id="KW-1185">Reference proteome</keyword>
<dbReference type="Proteomes" id="UP000579647">
    <property type="component" value="Unassembled WGS sequence"/>
</dbReference>
<dbReference type="AlphaFoldDB" id="A0A840WT71"/>
<keyword evidence="2" id="KW-0378">Hydrolase</keyword>
<dbReference type="InterPro" id="IPR036691">
    <property type="entry name" value="Endo/exonu/phosph_ase_sf"/>
</dbReference>
<keyword evidence="2" id="KW-0269">Exonuclease</keyword>
<evidence type="ECO:0000313" key="2">
    <source>
        <dbReference type="EMBL" id="MBB5494757.1"/>
    </source>
</evidence>
<dbReference type="Gene3D" id="3.60.10.10">
    <property type="entry name" value="Endonuclease/exonuclease/phosphatase"/>
    <property type="match status" value="1"/>
</dbReference>
<comment type="caution">
    <text evidence="2">The sequence shown here is derived from an EMBL/GenBank/DDBJ whole genome shotgun (WGS) entry which is preliminary data.</text>
</comment>
<dbReference type="Pfam" id="PF03372">
    <property type="entry name" value="Exo_endo_phos"/>
    <property type="match status" value="1"/>
</dbReference>
<evidence type="ECO:0000313" key="3">
    <source>
        <dbReference type="Proteomes" id="UP000579647"/>
    </source>
</evidence>
<proteinExistence type="predicted"/>
<gene>
    <name evidence="2" type="ORF">HNR07_005894</name>
</gene>
<sequence length="284" mass="30849">MAPITVVSQNMSHSGLYHSNGTPDPDRWDGLMHTIAQHRPDVLLLQEVGRWSGHNRQPIARAERDLGLRMVGIVTVSANGGTAVMINPATVGWEEWEDRYSGELHHGFGVAVLRLPDLATPLAVISAHLTPYSAAAAAQEAQVLIARAYRYGGVGIIGGDINHFPLDSHAIPDPDTIPPYNRSSRWIREQDGTYSPNRIVARTLATGGLSDAAALVAQRAGDTSLLGATGRGRCRVDQFWLTPPLTPAVVDYQAHAHEFSDHHLVLTRLDPARVDLNAALPEWI</sequence>
<accession>A0A840WT71</accession>
<name>A0A840WT71_9ACTN</name>